<dbReference type="InterPro" id="IPR017850">
    <property type="entry name" value="Alkaline_phosphatase_core_sf"/>
</dbReference>
<dbReference type="RefSeq" id="WP_395807864.1">
    <property type="nucleotide sequence ID" value="NZ_CP043494.1"/>
</dbReference>
<dbReference type="InterPro" id="IPR007312">
    <property type="entry name" value="Phosphoesterase"/>
</dbReference>
<dbReference type="PANTHER" id="PTHR31956">
    <property type="entry name" value="NON-SPECIFIC PHOSPHOLIPASE C4-RELATED"/>
    <property type="match status" value="1"/>
</dbReference>
<feature type="region of interest" description="Disordered" evidence="2">
    <location>
        <begin position="436"/>
        <end position="458"/>
    </location>
</feature>
<evidence type="ECO:0000256" key="1">
    <source>
        <dbReference type="ARBA" id="ARBA00022801"/>
    </source>
</evidence>
<dbReference type="EMBL" id="CP043494">
    <property type="protein sequence ID" value="WNG49679.1"/>
    <property type="molecule type" value="Genomic_DNA"/>
</dbReference>
<evidence type="ECO:0000313" key="4">
    <source>
        <dbReference type="Proteomes" id="UP001611383"/>
    </source>
</evidence>
<sequence length="458" mass="52437">MAALDEIRTIVILMQENRSFDHMLGHLSLEHPEWDVDGLRNPDTEPRYANFFAQRFFRPFLIQDEALVIRDLPHSRYHVNMQMARSRSGKKFRMSGFVEAYVDYTQHRAGEHSPPMGYFDSRGAWMTSFLAREYCVCDRWFTPLPTDTQPNRCMAFTGTTLIDDTGSRLIEHQEHVFDWLDNAQKKNKRKVRWRVYHDGPPFFLLFGRFHELVGAKYRPISELAHDIQHEPADETPEVIFIEPRYFDFFWSDEPPNCNHPIARVCHGELLLHRVYTALTSNPDKWARTLFIHTYDEHGGFFDHVPPLPIDNLKPPNAKYTERFTTTGPRVPGLLISPWVQPGKAFHGNLDHTSILQLLAEKFGSGPEGYSDSVTHRRNQEQGIRSVSEALANAPALRPVPAVAPHACPPVPSMKRQPKAPNERAFQEAARELLKHEGPIATGAKYPDLIGAPLTPPAP</sequence>
<dbReference type="PANTHER" id="PTHR31956:SF1">
    <property type="entry name" value="NON-SPECIFIC PHOSPHOLIPASE C1"/>
    <property type="match status" value="1"/>
</dbReference>
<keyword evidence="4" id="KW-1185">Reference proteome</keyword>
<keyword evidence="1" id="KW-0378">Hydrolase</keyword>
<proteinExistence type="predicted"/>
<evidence type="ECO:0000256" key="2">
    <source>
        <dbReference type="SAM" id="MobiDB-lite"/>
    </source>
</evidence>
<name>A0ABY9X2X7_9BACT</name>
<reference evidence="3 4" key="1">
    <citation type="submission" date="2019-08" db="EMBL/GenBank/DDBJ databases">
        <title>Archangium and Cystobacter genomes.</title>
        <authorList>
            <person name="Chen I.-C.K."/>
            <person name="Wielgoss S."/>
        </authorList>
    </citation>
    <scope>NUCLEOTIDE SEQUENCE [LARGE SCALE GENOMIC DNA]</scope>
    <source>
        <strain evidence="3 4">Cbm 6</strain>
    </source>
</reference>
<accession>A0ABY9X2X7</accession>
<dbReference type="Pfam" id="PF04185">
    <property type="entry name" value="Phosphoesterase"/>
    <property type="match status" value="1"/>
</dbReference>
<organism evidence="3 4">
    <name type="scientific">Archangium minus</name>
    <dbReference type="NCBI Taxonomy" id="83450"/>
    <lineage>
        <taxon>Bacteria</taxon>
        <taxon>Pseudomonadati</taxon>
        <taxon>Myxococcota</taxon>
        <taxon>Myxococcia</taxon>
        <taxon>Myxococcales</taxon>
        <taxon>Cystobacterineae</taxon>
        <taxon>Archangiaceae</taxon>
        <taxon>Archangium</taxon>
    </lineage>
</organism>
<evidence type="ECO:0000313" key="3">
    <source>
        <dbReference type="EMBL" id="WNG49679.1"/>
    </source>
</evidence>
<evidence type="ECO:0008006" key="5">
    <source>
        <dbReference type="Google" id="ProtNLM"/>
    </source>
</evidence>
<gene>
    <name evidence="3" type="ORF">F0U60_40345</name>
</gene>
<dbReference type="Gene3D" id="3.40.720.10">
    <property type="entry name" value="Alkaline Phosphatase, subunit A"/>
    <property type="match status" value="2"/>
</dbReference>
<protein>
    <recommendedName>
        <fullName evidence="5">Phospholipase C</fullName>
    </recommendedName>
</protein>
<dbReference type="Proteomes" id="UP001611383">
    <property type="component" value="Chromosome"/>
</dbReference>